<accession>A0A8T0DXW7</accession>
<dbReference type="InterPro" id="IPR036496">
    <property type="entry name" value="CathepsinC_exc_dom_sf"/>
</dbReference>
<dbReference type="Gene3D" id="2.40.128.80">
    <property type="entry name" value="Cathepsin C, exclusion domain"/>
    <property type="match status" value="1"/>
</dbReference>
<dbReference type="SUPFAM" id="SSF75001">
    <property type="entry name" value="Dipeptidyl peptidase I (cathepsin C), exclusion domain"/>
    <property type="match status" value="1"/>
</dbReference>
<gene>
    <name evidence="3" type="ORF">P879_08400</name>
</gene>
<proteinExistence type="predicted"/>
<sequence>MISRCGLLVLLLQFFSTLLFSFVTADTPANCTYEDARGQWVFEVCDRERCPEKEREHFVFELVYPNLVNVIKGHGSSGVWTLISNQEPPI</sequence>
<dbReference type="Proteomes" id="UP000699462">
    <property type="component" value="Unassembled WGS sequence"/>
</dbReference>
<comment type="caution">
    <text evidence="3">The sequence shown here is derived from an EMBL/GenBank/DDBJ whole genome shotgun (WGS) entry which is preliminary data.</text>
</comment>
<dbReference type="AlphaFoldDB" id="A0A8T0DXW7"/>
<dbReference type="EMBL" id="JTDF01000454">
    <property type="protein sequence ID" value="KAF8571547.1"/>
    <property type="molecule type" value="Genomic_DNA"/>
</dbReference>
<dbReference type="InterPro" id="IPR014882">
    <property type="entry name" value="CathepsinC_exc"/>
</dbReference>
<feature type="chain" id="PRO_5035832867" description="Cathepsin C exclusion domain-containing protein" evidence="1">
    <location>
        <begin position="26"/>
        <end position="90"/>
    </location>
</feature>
<feature type="signal peptide" evidence="1">
    <location>
        <begin position="1"/>
        <end position="25"/>
    </location>
</feature>
<evidence type="ECO:0000256" key="1">
    <source>
        <dbReference type="SAM" id="SignalP"/>
    </source>
</evidence>
<protein>
    <recommendedName>
        <fullName evidence="2">Cathepsin C exclusion domain-containing protein</fullName>
    </recommendedName>
</protein>
<name>A0A8T0DXW7_9TREM</name>
<dbReference type="Pfam" id="PF08773">
    <property type="entry name" value="CathepsinC_exc"/>
    <property type="match status" value="1"/>
</dbReference>
<evidence type="ECO:0000259" key="2">
    <source>
        <dbReference type="Pfam" id="PF08773"/>
    </source>
</evidence>
<evidence type="ECO:0000313" key="3">
    <source>
        <dbReference type="EMBL" id="KAF8571547.1"/>
    </source>
</evidence>
<evidence type="ECO:0000313" key="4">
    <source>
        <dbReference type="Proteomes" id="UP000699462"/>
    </source>
</evidence>
<keyword evidence="1" id="KW-0732">Signal</keyword>
<keyword evidence="4" id="KW-1185">Reference proteome</keyword>
<reference evidence="3 4" key="1">
    <citation type="submission" date="2019-07" db="EMBL/GenBank/DDBJ databases">
        <title>Annotation for the trematode Paragonimus westermani.</title>
        <authorList>
            <person name="Choi Y.-J."/>
        </authorList>
    </citation>
    <scope>NUCLEOTIDE SEQUENCE [LARGE SCALE GENOMIC DNA]</scope>
    <source>
        <strain evidence="3">180907_Pwestermani</strain>
    </source>
</reference>
<feature type="domain" description="Cathepsin C exclusion" evidence="2">
    <location>
        <begin position="26"/>
        <end position="86"/>
    </location>
</feature>
<dbReference type="OrthoDB" id="3789175at2759"/>
<organism evidence="3 4">
    <name type="scientific">Paragonimus westermani</name>
    <dbReference type="NCBI Taxonomy" id="34504"/>
    <lineage>
        <taxon>Eukaryota</taxon>
        <taxon>Metazoa</taxon>
        <taxon>Spiralia</taxon>
        <taxon>Lophotrochozoa</taxon>
        <taxon>Platyhelminthes</taxon>
        <taxon>Trematoda</taxon>
        <taxon>Digenea</taxon>
        <taxon>Plagiorchiida</taxon>
        <taxon>Troglotremata</taxon>
        <taxon>Troglotrematidae</taxon>
        <taxon>Paragonimus</taxon>
    </lineage>
</organism>